<protein>
    <submittedName>
        <fullName evidence="2">Uncharacterized protein</fullName>
    </submittedName>
</protein>
<dbReference type="AlphaFoldDB" id="A0A1X3H555"/>
<evidence type="ECO:0000256" key="1">
    <source>
        <dbReference type="SAM" id="SignalP"/>
    </source>
</evidence>
<proteinExistence type="predicted"/>
<evidence type="ECO:0000313" key="3">
    <source>
        <dbReference type="Proteomes" id="UP000193553"/>
    </source>
</evidence>
<sequence length="95" mass="10922">MRCLLLVAAIFFSGTNAIHAACYAPSAPDCAERYSAFDDQDEFDRCRREMTNYQIEAQEFLACIRRETEELKRKSDGVIDEYNNAVEGFNRRARG</sequence>
<accession>A0A1X3H555</accession>
<dbReference type="Proteomes" id="UP000193553">
    <property type="component" value="Unassembled WGS sequence"/>
</dbReference>
<comment type="caution">
    <text evidence="2">The sequence shown here is derived from an EMBL/GenBank/DDBJ whole genome shotgun (WGS) entry which is preliminary data.</text>
</comment>
<keyword evidence="1" id="KW-0732">Signal</keyword>
<gene>
    <name evidence="2" type="ORF">BSZ18_20310</name>
</gene>
<organism evidence="2 3">
    <name type="scientific">Bradyrhizobium canariense</name>
    <dbReference type="NCBI Taxonomy" id="255045"/>
    <lineage>
        <taxon>Bacteria</taxon>
        <taxon>Pseudomonadati</taxon>
        <taxon>Pseudomonadota</taxon>
        <taxon>Alphaproteobacteria</taxon>
        <taxon>Hyphomicrobiales</taxon>
        <taxon>Nitrobacteraceae</taxon>
        <taxon>Bradyrhizobium</taxon>
    </lineage>
</organism>
<name>A0A1X3H555_9BRAD</name>
<feature type="signal peptide" evidence="1">
    <location>
        <begin position="1"/>
        <end position="20"/>
    </location>
</feature>
<feature type="chain" id="PRO_5011906107" evidence="1">
    <location>
        <begin position="21"/>
        <end position="95"/>
    </location>
</feature>
<reference evidence="2 3" key="1">
    <citation type="submission" date="2017-03" db="EMBL/GenBank/DDBJ databases">
        <title>Whole genome sequences of fourteen strains of Bradyrhizobium canariense and one strain of Bradyrhizobium japonicum isolated from Lupinus (Papilionoideae: Genisteae) species in Algeria.</title>
        <authorList>
            <person name="Crovadore J."/>
            <person name="Chekireb D."/>
            <person name="Brachmann A."/>
            <person name="Chablais R."/>
            <person name="Cochard B."/>
            <person name="Lefort F."/>
        </authorList>
    </citation>
    <scope>NUCLEOTIDE SEQUENCE [LARGE SCALE GENOMIC DNA]</scope>
    <source>
        <strain evidence="2 3">UBMA195</strain>
    </source>
</reference>
<evidence type="ECO:0000313" key="2">
    <source>
        <dbReference type="EMBL" id="OSJ08129.1"/>
    </source>
</evidence>
<dbReference type="EMBL" id="NAFI01000176">
    <property type="protein sequence ID" value="OSJ08129.1"/>
    <property type="molecule type" value="Genomic_DNA"/>
</dbReference>